<sequence>MLVRLQNALDRNDLVDRLILLPGTAASIDIPGEPLNLIVGYNSSPKSHAALDLALWMAHQTRLATPRKPVIVQVVYVLDGNPIDHYWPHHPSGKIPPAGGAPVLSSPVCLPSPPLQLHPQTVLANSFGGFSPAEQPESLTRSAEMVSSVSIAPAEDEWFKQADQVLWQARCLANEWRGSLKTHLRFGQLGEQLEQVVSMERASLLILGCLGTEHPLVQQLSRDLPCPVLGIPLAAIG</sequence>
<protein>
    <recommendedName>
        <fullName evidence="2">UspA domain-containing protein</fullName>
    </recommendedName>
</protein>
<organism evidence="1">
    <name type="scientific">Cyanothece sp. (strain PCC 7425 / ATCC 29141)</name>
    <dbReference type="NCBI Taxonomy" id="395961"/>
    <lineage>
        <taxon>Bacteria</taxon>
        <taxon>Bacillati</taxon>
        <taxon>Cyanobacteriota</taxon>
        <taxon>Cyanophyceae</taxon>
        <taxon>Gomontiellales</taxon>
        <taxon>Cyanothecaceae</taxon>
        <taxon>Cyanothece</taxon>
    </lineage>
</organism>
<evidence type="ECO:0008006" key="2">
    <source>
        <dbReference type="Google" id="ProtNLM"/>
    </source>
</evidence>
<gene>
    <name evidence="1" type="ordered locus">Cyan7425_1659</name>
</gene>
<dbReference type="KEGG" id="cyn:Cyan7425_1659"/>
<dbReference type="HOGENOM" id="CLU_1178285_0_0_3"/>
<dbReference type="AlphaFoldDB" id="B8HQN8"/>
<dbReference type="Gene3D" id="3.40.50.620">
    <property type="entry name" value="HUPs"/>
    <property type="match status" value="1"/>
</dbReference>
<dbReference type="eggNOG" id="COG0589">
    <property type="taxonomic scope" value="Bacteria"/>
</dbReference>
<dbReference type="STRING" id="395961.Cyan7425_1659"/>
<name>B8HQN8_CYAP4</name>
<proteinExistence type="predicted"/>
<accession>B8HQN8</accession>
<dbReference type="InterPro" id="IPR014729">
    <property type="entry name" value="Rossmann-like_a/b/a_fold"/>
</dbReference>
<reference evidence="1" key="1">
    <citation type="submission" date="2009-01" db="EMBL/GenBank/DDBJ databases">
        <title>Complete sequence of chromosome Cyanothece sp. PCC 7425.</title>
        <authorList>
            <consortium name="US DOE Joint Genome Institute"/>
            <person name="Lucas S."/>
            <person name="Copeland A."/>
            <person name="Lapidus A."/>
            <person name="Glavina del Rio T."/>
            <person name="Dalin E."/>
            <person name="Tice H."/>
            <person name="Bruce D."/>
            <person name="Goodwin L."/>
            <person name="Pitluck S."/>
            <person name="Sims D."/>
            <person name="Meineke L."/>
            <person name="Brettin T."/>
            <person name="Detter J.C."/>
            <person name="Han C."/>
            <person name="Larimer F."/>
            <person name="Land M."/>
            <person name="Hauser L."/>
            <person name="Kyrpides N."/>
            <person name="Ovchinnikova G."/>
            <person name="Liberton M."/>
            <person name="Stoeckel J."/>
            <person name="Banerjee A."/>
            <person name="Singh A."/>
            <person name="Page L."/>
            <person name="Sato H."/>
            <person name="Zhao L."/>
            <person name="Sherman L."/>
            <person name="Pakrasi H."/>
            <person name="Richardson P."/>
        </authorList>
    </citation>
    <scope>NUCLEOTIDE SEQUENCE</scope>
    <source>
        <strain evidence="1">PCC 7425</strain>
    </source>
</reference>
<evidence type="ECO:0000313" key="1">
    <source>
        <dbReference type="EMBL" id="ACL44028.1"/>
    </source>
</evidence>
<dbReference type="EMBL" id="CP001344">
    <property type="protein sequence ID" value="ACL44028.1"/>
    <property type="molecule type" value="Genomic_DNA"/>
</dbReference>